<dbReference type="SUPFAM" id="SSF75011">
    <property type="entry name" value="3-carboxy-cis,cis-mucoante lactonizing enzyme"/>
    <property type="match status" value="1"/>
</dbReference>
<evidence type="ECO:0000313" key="2">
    <source>
        <dbReference type="EMBL" id="MCA9756733.1"/>
    </source>
</evidence>
<dbReference type="AlphaFoldDB" id="A0A956ND32"/>
<keyword evidence="1" id="KW-0732">Signal</keyword>
<proteinExistence type="predicted"/>
<protein>
    <recommendedName>
        <fullName evidence="4">FlgD Ig-like domain-containing protein</fullName>
    </recommendedName>
</protein>
<comment type="caution">
    <text evidence="2">The sequence shown here is derived from an EMBL/GenBank/DDBJ whole genome shotgun (WGS) entry which is preliminary data.</text>
</comment>
<name>A0A956ND32_UNCEI</name>
<evidence type="ECO:0000313" key="3">
    <source>
        <dbReference type="Proteomes" id="UP000739538"/>
    </source>
</evidence>
<dbReference type="EMBL" id="JAGQHS010000065">
    <property type="protein sequence ID" value="MCA9756733.1"/>
    <property type="molecule type" value="Genomic_DNA"/>
</dbReference>
<dbReference type="Proteomes" id="UP000739538">
    <property type="component" value="Unassembled WGS sequence"/>
</dbReference>
<feature type="signal peptide" evidence="1">
    <location>
        <begin position="1"/>
        <end position="32"/>
    </location>
</feature>
<reference evidence="2" key="2">
    <citation type="journal article" date="2021" name="Microbiome">
        <title>Successional dynamics and alternative stable states in a saline activated sludge microbial community over 9 years.</title>
        <authorList>
            <person name="Wang Y."/>
            <person name="Ye J."/>
            <person name="Ju F."/>
            <person name="Liu L."/>
            <person name="Boyd J.A."/>
            <person name="Deng Y."/>
            <person name="Parks D.H."/>
            <person name="Jiang X."/>
            <person name="Yin X."/>
            <person name="Woodcroft B.J."/>
            <person name="Tyson G.W."/>
            <person name="Hugenholtz P."/>
            <person name="Polz M.F."/>
            <person name="Zhang T."/>
        </authorList>
    </citation>
    <scope>NUCLEOTIDE SEQUENCE</scope>
    <source>
        <strain evidence="2">HKST-UBA02</strain>
    </source>
</reference>
<feature type="chain" id="PRO_5036923186" description="FlgD Ig-like domain-containing protein" evidence="1">
    <location>
        <begin position="33"/>
        <end position="742"/>
    </location>
</feature>
<sequence>MLRKVDHRAVRVALASLAFAVLTFSLLPTATAVCDGTDGHVKWLSGIDYTHYPPFGEGSYDAFNLATEARGYVLGATDGWVYSFAVGGPGSLVQIDQALGTQYSDLIVDGAYAYAVGSSELGVYFVGTDGSIDAVGSALLGFVGKLAKSGDFLYITQSTGVLVVDVSDPSDPTVVGSLTVDAQSVAVSGSYLYIGDYISAIDVYDVSAPASPVFVTQVSGLPGEVKRLAVRGNTLFATTNPGGIVSFDVSTPEAPQQLDFLDTGSAGNIEVCGDQLGVNVNGLLVWVDATDPSQLERRGAFPDASLGGAAFFDGVAYVAGGSRLQALQLNSGTNAAPLVASPEWAGARDLHAFDVGPDEFLALRFPSALKILLVTDPWAPVEVASLTFATTRALAVANGHAYLSRQGGFDVVDLSDPYDPVVVGSVSGSFGSQVIPTGSRVYTVDDIELTTLDVSDPSSPNVLGIAELPTFSLEGITTANGMDVYFTDEFEGNITLFRYDVSDPENPAYRADAPIYGIDRPGAMLVADGSLFLGGRTFLTRRNASDLSLVDEEGASAFASGGLYAGPGGSLYSWGGGFHSFDVSSGVEYEFGGVPPAGGGVLGVAGAGELVYVSDNEALYVFGRPCAPAALPDAVGIPGNVLRLRSVPNPAFGPVRLTLEGASAEGASAVASSSSSDYTPTIIEILAPDGRLLRRLTTEDPAGRSVSWDGRDAAGRDVPSGIVYVRWSGALGTATGSVRIVR</sequence>
<evidence type="ECO:0008006" key="4">
    <source>
        <dbReference type="Google" id="ProtNLM"/>
    </source>
</evidence>
<organism evidence="2 3">
    <name type="scientific">Eiseniibacteriota bacterium</name>
    <dbReference type="NCBI Taxonomy" id="2212470"/>
    <lineage>
        <taxon>Bacteria</taxon>
        <taxon>Candidatus Eiseniibacteriota</taxon>
    </lineage>
</organism>
<evidence type="ECO:0000256" key="1">
    <source>
        <dbReference type="SAM" id="SignalP"/>
    </source>
</evidence>
<reference evidence="2" key="1">
    <citation type="submission" date="2020-04" db="EMBL/GenBank/DDBJ databases">
        <authorList>
            <person name="Zhang T."/>
        </authorList>
    </citation>
    <scope>NUCLEOTIDE SEQUENCE</scope>
    <source>
        <strain evidence="2">HKST-UBA02</strain>
    </source>
</reference>
<dbReference type="SUPFAM" id="SSF63825">
    <property type="entry name" value="YWTD domain"/>
    <property type="match status" value="1"/>
</dbReference>
<dbReference type="Pfam" id="PF08309">
    <property type="entry name" value="LVIVD"/>
    <property type="match status" value="4"/>
</dbReference>
<dbReference type="InterPro" id="IPR013211">
    <property type="entry name" value="LVIVD"/>
</dbReference>
<gene>
    <name evidence="2" type="ORF">KDA27_13090</name>
</gene>
<accession>A0A956ND32</accession>
<dbReference type="Gene3D" id="2.60.40.4070">
    <property type="match status" value="1"/>
</dbReference>